<feature type="region of interest" description="Disordered" evidence="1">
    <location>
        <begin position="1"/>
        <end position="54"/>
    </location>
</feature>
<feature type="compositionally biased region" description="Polar residues" evidence="1">
    <location>
        <begin position="254"/>
        <end position="263"/>
    </location>
</feature>
<organism evidence="3 4">
    <name type="scientific">Hypothenemus hampei</name>
    <name type="common">Coffee berry borer</name>
    <dbReference type="NCBI Taxonomy" id="57062"/>
    <lineage>
        <taxon>Eukaryota</taxon>
        <taxon>Metazoa</taxon>
        <taxon>Ecdysozoa</taxon>
        <taxon>Arthropoda</taxon>
        <taxon>Hexapoda</taxon>
        <taxon>Insecta</taxon>
        <taxon>Pterygota</taxon>
        <taxon>Neoptera</taxon>
        <taxon>Endopterygota</taxon>
        <taxon>Coleoptera</taxon>
        <taxon>Polyphaga</taxon>
        <taxon>Cucujiformia</taxon>
        <taxon>Curculionidae</taxon>
        <taxon>Scolytinae</taxon>
        <taxon>Hypothenemus</taxon>
    </lineage>
</organism>
<feature type="compositionally biased region" description="Polar residues" evidence="1">
    <location>
        <begin position="169"/>
        <end position="182"/>
    </location>
</feature>
<comment type="caution">
    <text evidence="3">The sequence shown here is derived from an EMBL/GenBank/DDBJ whole genome shotgun (WGS) entry which is preliminary data.</text>
</comment>
<evidence type="ECO:0000313" key="4">
    <source>
        <dbReference type="Proteomes" id="UP001566132"/>
    </source>
</evidence>
<evidence type="ECO:0000259" key="2">
    <source>
        <dbReference type="Pfam" id="PF00462"/>
    </source>
</evidence>
<evidence type="ECO:0000313" key="3">
    <source>
        <dbReference type="EMBL" id="KAL1509684.1"/>
    </source>
</evidence>
<protein>
    <recommendedName>
        <fullName evidence="2">Glutaredoxin domain-containing protein</fullName>
    </recommendedName>
</protein>
<feature type="compositionally biased region" description="Basic and acidic residues" evidence="1">
    <location>
        <begin position="266"/>
        <end position="280"/>
    </location>
</feature>
<dbReference type="InterPro" id="IPR042797">
    <property type="entry name" value="GRXCR1"/>
</dbReference>
<dbReference type="PROSITE" id="PS51354">
    <property type="entry name" value="GLUTAREDOXIN_2"/>
    <property type="match status" value="1"/>
</dbReference>
<dbReference type="CDD" id="cd03031">
    <property type="entry name" value="GRX_GRX_like"/>
    <property type="match status" value="1"/>
</dbReference>
<dbReference type="Pfam" id="PF00462">
    <property type="entry name" value="Glutaredoxin"/>
    <property type="match status" value="1"/>
</dbReference>
<dbReference type="InterPro" id="IPR002109">
    <property type="entry name" value="Glutaredoxin"/>
</dbReference>
<feature type="compositionally biased region" description="Basic and acidic residues" evidence="1">
    <location>
        <begin position="18"/>
        <end position="34"/>
    </location>
</feature>
<accession>A0ABD1F368</accession>
<evidence type="ECO:0000256" key="1">
    <source>
        <dbReference type="SAM" id="MobiDB-lite"/>
    </source>
</evidence>
<dbReference type="PANTHER" id="PTHR46990:SF1">
    <property type="entry name" value="GLUTAREDOXIN DOMAIN-CONTAINING CYSTEINE-RICH PROTEIN 1"/>
    <property type="match status" value="1"/>
</dbReference>
<reference evidence="3 4" key="1">
    <citation type="submission" date="2024-05" db="EMBL/GenBank/DDBJ databases">
        <title>Genetic variation in Jamaican populations of the coffee berry borer (Hypothenemus hampei).</title>
        <authorList>
            <person name="Errbii M."/>
            <person name="Myrie A."/>
        </authorList>
    </citation>
    <scope>NUCLEOTIDE SEQUENCE [LARGE SCALE GENOMIC DNA]</scope>
    <source>
        <strain evidence="3">JA-Hopewell-2020-01-JO</strain>
        <tissue evidence="3">Whole body</tissue>
    </source>
</reference>
<feature type="region of interest" description="Disordered" evidence="1">
    <location>
        <begin position="169"/>
        <end position="197"/>
    </location>
</feature>
<gene>
    <name evidence="3" type="ORF">ABEB36_004387</name>
</gene>
<sequence length="535" mass="59476">MSEPPVTCLPPPKTKARRPTEENLKRNEENERDGILISATYPSHRDKTKSSRSSAITTVNLNTVDLNIPDGFQHLTYSCGNSGKNHVVKIFINPEETQLICNGKEENFLGCSDQDSVNSGDVPSAETCIRISVNNSDIFHNKNNMMDAVERSSPPHYCFNQFNNIMSSGQMSPSDTLDSGTCSDLDGTPPPLTKQKNGVSVTLIGLHKKTASLSSGAEVDSDDNDSHSSGSSISCDSLNCGKVFPVGNGKSRNKSSVMPTNLLQDIRQRKDSYSSSLVDEKSYEDRQKEISFIDPEKSIEPLNSDMFFNFHLNEKDFNEDKVPVKTVIEDETFAGYKDLLGGDKSSTIRSAKGTVRGVKNRVRAGIATFLQINSTEQSYREKDASKVVVYTTTMGIIRETFQACMKVKQILRTLLVKFEERDVFMSTDYQNEIKERMKCDQILIPQVFVDGQHCGDLETIERLNESGELRKILKPYKNPDVCNTCQVCGGYRLLPCGVCNGSKKSVHRNHFTTEFVALKCMNCDENGLVRCSSCS</sequence>
<keyword evidence="4" id="KW-1185">Reference proteome</keyword>
<dbReference type="InterPro" id="IPR036249">
    <property type="entry name" value="Thioredoxin-like_sf"/>
</dbReference>
<dbReference type="Pfam" id="PF23733">
    <property type="entry name" value="GRXCR1-2_C"/>
    <property type="match status" value="1"/>
</dbReference>
<dbReference type="AlphaFoldDB" id="A0ABD1F368"/>
<dbReference type="EMBL" id="JBDJPC010000003">
    <property type="protein sequence ID" value="KAL1509684.1"/>
    <property type="molecule type" value="Genomic_DNA"/>
</dbReference>
<dbReference type="SUPFAM" id="SSF52833">
    <property type="entry name" value="Thioredoxin-like"/>
    <property type="match status" value="1"/>
</dbReference>
<feature type="region of interest" description="Disordered" evidence="1">
    <location>
        <begin position="249"/>
        <end position="280"/>
    </location>
</feature>
<feature type="region of interest" description="Disordered" evidence="1">
    <location>
        <begin position="212"/>
        <end position="233"/>
    </location>
</feature>
<dbReference type="Proteomes" id="UP001566132">
    <property type="component" value="Unassembled WGS sequence"/>
</dbReference>
<dbReference type="Gene3D" id="3.40.30.10">
    <property type="entry name" value="Glutaredoxin"/>
    <property type="match status" value="1"/>
</dbReference>
<dbReference type="PANTHER" id="PTHR46990">
    <property type="entry name" value="GLUTAREDOXIN DOMAIN-CONTAINING CYSTEINE-RICH PROTEIN 1"/>
    <property type="match status" value="1"/>
</dbReference>
<proteinExistence type="predicted"/>
<name>A0ABD1F368_HYPHA</name>
<feature type="domain" description="Glutaredoxin" evidence="2">
    <location>
        <begin position="387"/>
        <end position="453"/>
    </location>
</feature>